<organism evidence="2 3">
    <name type="scientific">Henosepilachna vigintioctopunctata</name>
    <dbReference type="NCBI Taxonomy" id="420089"/>
    <lineage>
        <taxon>Eukaryota</taxon>
        <taxon>Metazoa</taxon>
        <taxon>Ecdysozoa</taxon>
        <taxon>Arthropoda</taxon>
        <taxon>Hexapoda</taxon>
        <taxon>Insecta</taxon>
        <taxon>Pterygota</taxon>
        <taxon>Neoptera</taxon>
        <taxon>Endopterygota</taxon>
        <taxon>Coleoptera</taxon>
        <taxon>Polyphaga</taxon>
        <taxon>Cucujiformia</taxon>
        <taxon>Coccinelloidea</taxon>
        <taxon>Coccinellidae</taxon>
        <taxon>Epilachninae</taxon>
        <taxon>Epilachnini</taxon>
        <taxon>Henosepilachna</taxon>
    </lineage>
</organism>
<comment type="caution">
    <text evidence="2">The sequence shown here is derived from an EMBL/GenBank/DDBJ whole genome shotgun (WGS) entry which is preliminary data.</text>
</comment>
<reference evidence="2 3" key="1">
    <citation type="submission" date="2023-03" db="EMBL/GenBank/DDBJ databases">
        <title>Genome insight into feeding habits of ladybird beetles.</title>
        <authorList>
            <person name="Li H.-S."/>
            <person name="Huang Y.-H."/>
            <person name="Pang H."/>
        </authorList>
    </citation>
    <scope>NUCLEOTIDE SEQUENCE [LARGE SCALE GENOMIC DNA]</scope>
    <source>
        <strain evidence="2">SYSU_2023b</strain>
        <tissue evidence="2">Whole body</tissue>
    </source>
</reference>
<dbReference type="AlphaFoldDB" id="A0AAW1USH8"/>
<gene>
    <name evidence="2" type="ORF">WA026_023704</name>
</gene>
<evidence type="ECO:0000313" key="2">
    <source>
        <dbReference type="EMBL" id="KAK9882905.1"/>
    </source>
</evidence>
<feature type="region of interest" description="Disordered" evidence="1">
    <location>
        <begin position="188"/>
        <end position="213"/>
    </location>
</feature>
<protein>
    <submittedName>
        <fullName evidence="2">Uncharacterized protein</fullName>
    </submittedName>
</protein>
<keyword evidence="3" id="KW-1185">Reference proteome</keyword>
<evidence type="ECO:0000313" key="3">
    <source>
        <dbReference type="Proteomes" id="UP001431783"/>
    </source>
</evidence>
<name>A0AAW1USH8_9CUCU</name>
<feature type="compositionally biased region" description="Basic and acidic residues" evidence="1">
    <location>
        <begin position="195"/>
        <end position="205"/>
    </location>
</feature>
<sequence length="238" mass="26790">MLQCIQCWITTEIFLTWFKKFIRFSGATPTNHVLLLLDEHQQRVTEAEGPQYEVVPSVPLITVVTTLSSTATTSHPGPVTTKPEVTTESCTPVRIDFIIECTEQFTPDVTKKPAFEPEPGSTFASKSFIPTLCRNLTYNFENASPGDILPIRLVQQTEKRKQYRRGKTAVITSTPHENELKNLKELRKISNPNDTGHKKSAEKKQKTTVAANAENDDDEDTICLCCNDEKHSFHPEVV</sequence>
<proteinExistence type="predicted"/>
<accession>A0AAW1USH8</accession>
<dbReference type="EMBL" id="JARQZJ010000087">
    <property type="protein sequence ID" value="KAK9882905.1"/>
    <property type="molecule type" value="Genomic_DNA"/>
</dbReference>
<evidence type="ECO:0000256" key="1">
    <source>
        <dbReference type="SAM" id="MobiDB-lite"/>
    </source>
</evidence>
<dbReference type="Proteomes" id="UP001431783">
    <property type="component" value="Unassembled WGS sequence"/>
</dbReference>